<accession>A0A0N5CT26</accession>
<reference evidence="1 2" key="2">
    <citation type="submission" date="2018-11" db="EMBL/GenBank/DDBJ databases">
        <authorList>
            <consortium name="Pathogen Informatics"/>
        </authorList>
    </citation>
    <scope>NUCLEOTIDE SEQUENCE [LARGE SCALE GENOMIC DNA]</scope>
</reference>
<reference evidence="3" key="1">
    <citation type="submission" date="2017-02" db="UniProtKB">
        <authorList>
            <consortium name="WormBaseParasite"/>
        </authorList>
    </citation>
    <scope>IDENTIFICATION</scope>
</reference>
<organism evidence="3">
    <name type="scientific">Thelazia callipaeda</name>
    <name type="common">Oriental eyeworm</name>
    <name type="synonym">Parasitic nematode</name>
    <dbReference type="NCBI Taxonomy" id="103827"/>
    <lineage>
        <taxon>Eukaryota</taxon>
        <taxon>Metazoa</taxon>
        <taxon>Ecdysozoa</taxon>
        <taxon>Nematoda</taxon>
        <taxon>Chromadorea</taxon>
        <taxon>Rhabditida</taxon>
        <taxon>Spirurina</taxon>
        <taxon>Spiruromorpha</taxon>
        <taxon>Thelazioidea</taxon>
        <taxon>Thelaziidae</taxon>
        <taxon>Thelazia</taxon>
    </lineage>
</organism>
<dbReference type="Proteomes" id="UP000276776">
    <property type="component" value="Unassembled WGS sequence"/>
</dbReference>
<gene>
    <name evidence="1" type="ORF">TCLT_LOCUS3377</name>
</gene>
<dbReference type="InterPro" id="IPR036872">
    <property type="entry name" value="CH_dom_sf"/>
</dbReference>
<protein>
    <submittedName>
        <fullName evidence="3">PDEase domain-containing protein</fullName>
    </submittedName>
</protein>
<name>A0A0N5CT26_THECL</name>
<dbReference type="Gene3D" id="1.10.418.10">
    <property type="entry name" value="Calponin-like domain"/>
    <property type="match status" value="1"/>
</dbReference>
<dbReference type="EMBL" id="UYYF01001373">
    <property type="protein sequence ID" value="VDM99807.1"/>
    <property type="molecule type" value="Genomic_DNA"/>
</dbReference>
<dbReference type="OrthoDB" id="10254988at2759"/>
<dbReference type="AlphaFoldDB" id="A0A0N5CT26"/>
<evidence type="ECO:0000313" key="2">
    <source>
        <dbReference type="Proteomes" id="UP000276776"/>
    </source>
</evidence>
<evidence type="ECO:0000313" key="1">
    <source>
        <dbReference type="EMBL" id="VDM99807.1"/>
    </source>
</evidence>
<proteinExistence type="predicted"/>
<dbReference type="OMA" id="EPLGAWI"/>
<sequence>MFQLCNEANENEEQFWKQPLGAWIKDCISGSDALLPEVAWRTEAFRGRVLRFAELCDGFVFSLLFVFVNSDTLNFIVMPHEEHHLSQTALSLKRFSVLLQNIQSFYRNQND</sequence>
<evidence type="ECO:0000313" key="3">
    <source>
        <dbReference type="WBParaSite" id="TCLT_0000338401-mRNA-1"/>
    </source>
</evidence>
<dbReference type="WBParaSite" id="TCLT_0000338401-mRNA-1">
    <property type="protein sequence ID" value="TCLT_0000338401-mRNA-1"/>
    <property type="gene ID" value="TCLT_0000338401"/>
</dbReference>
<keyword evidence="2" id="KW-1185">Reference proteome</keyword>